<reference evidence="1" key="1">
    <citation type="journal article" date="2014" name="Int. J. Syst. Evol. Microbiol.">
        <title>Complete genome sequence of Corynebacterium casei LMG S-19264T (=DSM 44701T), isolated from a smear-ripened cheese.</title>
        <authorList>
            <consortium name="US DOE Joint Genome Institute (JGI-PGF)"/>
            <person name="Walter F."/>
            <person name="Albersmeier A."/>
            <person name="Kalinowski J."/>
            <person name="Ruckert C."/>
        </authorList>
    </citation>
    <scope>NUCLEOTIDE SEQUENCE</scope>
    <source>
        <strain evidence="1">CGMCC 1.15758</strain>
    </source>
</reference>
<dbReference type="Proteomes" id="UP000636949">
    <property type="component" value="Unassembled WGS sequence"/>
</dbReference>
<dbReference type="OrthoDB" id="5623701at2"/>
<keyword evidence="2" id="KW-1185">Reference proteome</keyword>
<comment type="caution">
    <text evidence="1">The sequence shown here is derived from an EMBL/GenBank/DDBJ whole genome shotgun (WGS) entry which is preliminary data.</text>
</comment>
<dbReference type="EMBL" id="BMJS01000026">
    <property type="protein sequence ID" value="GGG02991.1"/>
    <property type="molecule type" value="Genomic_DNA"/>
</dbReference>
<proteinExistence type="predicted"/>
<protein>
    <submittedName>
        <fullName evidence="1">Uncharacterized protein</fullName>
    </submittedName>
</protein>
<reference evidence="1" key="2">
    <citation type="submission" date="2020-09" db="EMBL/GenBank/DDBJ databases">
        <authorList>
            <person name="Sun Q."/>
            <person name="Zhou Y."/>
        </authorList>
    </citation>
    <scope>NUCLEOTIDE SEQUENCE</scope>
    <source>
        <strain evidence="1">CGMCC 1.15758</strain>
    </source>
</reference>
<dbReference type="RefSeq" id="WP_117003380.1">
    <property type="nucleotide sequence ID" value="NZ_BMJS01000026.1"/>
</dbReference>
<gene>
    <name evidence="1" type="ORF">GCM10010995_20550</name>
</gene>
<organism evidence="1 2">
    <name type="scientific">Cysteiniphilum litorale</name>
    <dbReference type="NCBI Taxonomy" id="2056700"/>
    <lineage>
        <taxon>Bacteria</taxon>
        <taxon>Pseudomonadati</taxon>
        <taxon>Pseudomonadota</taxon>
        <taxon>Gammaproteobacteria</taxon>
        <taxon>Thiotrichales</taxon>
        <taxon>Fastidiosibacteraceae</taxon>
        <taxon>Cysteiniphilum</taxon>
    </lineage>
</organism>
<dbReference type="AlphaFoldDB" id="A0A8J2Z5P8"/>
<accession>A0A8J2Z5P8</accession>
<name>A0A8J2Z5P8_9GAMM</name>
<evidence type="ECO:0000313" key="2">
    <source>
        <dbReference type="Proteomes" id="UP000636949"/>
    </source>
</evidence>
<sequence length="167" mass="18596">MSISISKAEAFALTDAIDGIKASEKELANAYHQSMGRAANYASKRVTREIASRLDIPLKLLRKRLLVFKKADHKGACKVWAGLNDLPLDALGRPKRSGADVMVKGITASNAYITKAGRVRLRGTSELAVLSIDESAEDLLQKLLPYYFYYYFEKEFTQLVKFKFGGN</sequence>
<evidence type="ECO:0000313" key="1">
    <source>
        <dbReference type="EMBL" id="GGG02991.1"/>
    </source>
</evidence>